<evidence type="ECO:0000259" key="5">
    <source>
        <dbReference type="PROSITE" id="PS50048"/>
    </source>
</evidence>
<dbReference type="PROSITE" id="PS50048">
    <property type="entry name" value="ZN2_CY6_FUNGAL_2"/>
    <property type="match status" value="1"/>
</dbReference>
<name>A0A9P7B3R7_RHOMI</name>
<comment type="subcellular location">
    <subcellularLocation>
        <location evidence="1">Nucleus</location>
    </subcellularLocation>
</comment>
<evidence type="ECO:0000256" key="4">
    <source>
        <dbReference type="SAM" id="MobiDB-lite"/>
    </source>
</evidence>
<sequence>MQAEAAEPAASTSRLSGAASSLIAAAHAHAAAPLSLSPPQLPTRRDGNGGAHSDDQGEEEGDADRKGNKDRDKEQEKEKKRRTRNGCLVCRKRKKLCDEQKPTCGACSRLSLACAWEDRVQAALERRRRRIERMKLKEQEQEQGGGGGAAGMSLSSPRPQNAAAKRKSGKLDVLGAGGGGWDQQAAAVEMMQLDPLAYHPAAPGIYPPTSPPVSFQGANSLPEPTTKGTVMTPVEGDPARGGGAPLDSSSHSWMPFLGSFAPAGYEPAAAPDPLAWSMNWPIGMGYSPYMSAMAIGGGGGGGGGGSLVGPPPSHYLPVIGTTASAGETPAAVEGAGSSARPSAAEGDELDLDALAQLEQVQSDLLLQSHAVADADLVRTSTSQEEEERFPAATASAAAPNGSSPPFDLFALLRSPSPVHPFAAATGNVTASVPFAFDPWGPAAITSPIKLHPSNSVPQQQQQQLSTSSVTSVERGRQLQVGVKSELLPATVGHAANFLASSDWAFTQAYLLSHYTSSLARLVSIASSPAASDSTSSGGGGSDRSRSRRGGRPAEQRHHFSSRPSSSHSHSRPRGDSATARSTRASANLFLSLVPLANRHPYLLHAILSWSAANLAAASSSSNGGGGGGGGGGGAGSASSGSGTGPGGNSIMATLSDQLGHLADEEISAALPALEAYAARRANNAGCASFDRDRDRSSGEEETPPGNWEVLLAARLMLTQAAICQGAVDLWRVRLGEAAHVIDLVGGVAQCRTPLARQLVKNLLYHDVLSSTSRRDGLLLDYSFLRQGGGGGMGATPGSTTTTASGTSPATTGGATPTMGGKETDEERRRREADEDEEDVLDTLMGCAESVFLLVGRITSLAKEKRESLLASTSTSTGGGGGGIPEDKLDDFMRQVDELRIELEREKERMDAFLIERPDLEPHRYFHEVFRLAALVYLHMLLELPPTSYPILLLVRKMLSLTEVIVSEGLPGLCSMHWPLFLMHLNSTPLVSPHAPTTTSTTTAPPSSSSTSSSSNSKEQATTSHPQPPAPGLLSDRARSTALFDAHMHEFTFMNTKRSRLLIDEAWRRSQGGSRFVDPDWILDEWEWDLNWA</sequence>
<dbReference type="EMBL" id="PUHQ01000093">
    <property type="protein sequence ID" value="KAG0656691.1"/>
    <property type="molecule type" value="Genomic_DNA"/>
</dbReference>
<dbReference type="SMART" id="SM00066">
    <property type="entry name" value="GAL4"/>
    <property type="match status" value="1"/>
</dbReference>
<dbReference type="Pfam" id="PF00172">
    <property type="entry name" value="Zn_clus"/>
    <property type="match status" value="1"/>
</dbReference>
<feature type="region of interest" description="Disordered" evidence="4">
    <location>
        <begin position="31"/>
        <end position="85"/>
    </location>
</feature>
<dbReference type="Pfam" id="PF11951">
    <property type="entry name" value="Fungal_trans_2"/>
    <property type="match status" value="1"/>
</dbReference>
<dbReference type="PANTHER" id="PTHR37534">
    <property type="entry name" value="TRANSCRIPTIONAL ACTIVATOR PROTEIN UGA3"/>
    <property type="match status" value="1"/>
</dbReference>
<dbReference type="GO" id="GO:0045944">
    <property type="term" value="P:positive regulation of transcription by RNA polymerase II"/>
    <property type="evidence" value="ECO:0007669"/>
    <property type="project" value="TreeGrafter"/>
</dbReference>
<evidence type="ECO:0000256" key="1">
    <source>
        <dbReference type="ARBA" id="ARBA00004123"/>
    </source>
</evidence>
<feature type="compositionally biased region" description="Basic and acidic residues" evidence="4">
    <location>
        <begin position="821"/>
        <end position="832"/>
    </location>
</feature>
<feature type="compositionally biased region" description="Low complexity" evidence="4">
    <location>
        <begin position="390"/>
        <end position="400"/>
    </location>
</feature>
<dbReference type="PANTHER" id="PTHR37534:SF7">
    <property type="entry name" value="TRANSCRIPTIONAL ACTIVATOR PROTEIN UGA3"/>
    <property type="match status" value="1"/>
</dbReference>
<dbReference type="InterPro" id="IPR021858">
    <property type="entry name" value="Fun_TF"/>
</dbReference>
<dbReference type="GO" id="GO:0000981">
    <property type="term" value="F:DNA-binding transcription factor activity, RNA polymerase II-specific"/>
    <property type="evidence" value="ECO:0007669"/>
    <property type="project" value="InterPro"/>
</dbReference>
<dbReference type="GO" id="GO:0008270">
    <property type="term" value="F:zinc ion binding"/>
    <property type="evidence" value="ECO:0007669"/>
    <property type="project" value="InterPro"/>
</dbReference>
<dbReference type="AlphaFoldDB" id="A0A9P7B3R7"/>
<dbReference type="Gene3D" id="4.10.240.10">
    <property type="entry name" value="Zn(2)-C6 fungal-type DNA-binding domain"/>
    <property type="match status" value="1"/>
</dbReference>
<dbReference type="GO" id="GO:0000976">
    <property type="term" value="F:transcription cis-regulatory region binding"/>
    <property type="evidence" value="ECO:0007669"/>
    <property type="project" value="TreeGrafter"/>
</dbReference>
<feature type="region of interest" description="Disordered" evidence="4">
    <location>
        <begin position="326"/>
        <end position="345"/>
    </location>
</feature>
<feature type="region of interest" description="Disordered" evidence="4">
    <location>
        <begin position="617"/>
        <end position="651"/>
    </location>
</feature>
<feature type="region of interest" description="Disordered" evidence="4">
    <location>
        <begin position="868"/>
        <end position="887"/>
    </location>
</feature>
<feature type="compositionally biased region" description="Basic and acidic residues" evidence="4">
    <location>
        <begin position="63"/>
        <end position="78"/>
    </location>
</feature>
<feature type="compositionally biased region" description="Gly residues" evidence="4">
    <location>
        <begin position="622"/>
        <end position="647"/>
    </location>
</feature>
<dbReference type="SUPFAM" id="SSF57701">
    <property type="entry name" value="Zn2/Cys6 DNA-binding domain"/>
    <property type="match status" value="1"/>
</dbReference>
<feature type="compositionally biased region" description="Basic and acidic residues" evidence="4">
    <location>
        <begin position="43"/>
        <end position="55"/>
    </location>
</feature>
<accession>A0A9P7B3R7</accession>
<reference evidence="6 7" key="1">
    <citation type="submission" date="2020-11" db="EMBL/GenBank/DDBJ databases">
        <title>Kefir isolates.</title>
        <authorList>
            <person name="Marcisauskas S."/>
            <person name="Kim Y."/>
            <person name="Blasche S."/>
        </authorList>
    </citation>
    <scope>NUCLEOTIDE SEQUENCE [LARGE SCALE GENOMIC DNA]</scope>
    <source>
        <strain evidence="6 7">KR</strain>
    </source>
</reference>
<feature type="domain" description="Zn(2)-C6 fungal-type" evidence="5">
    <location>
        <begin position="86"/>
        <end position="116"/>
    </location>
</feature>
<feature type="region of interest" description="Disordered" evidence="4">
    <location>
        <begin position="133"/>
        <end position="168"/>
    </location>
</feature>
<feature type="region of interest" description="Disordered" evidence="4">
    <location>
        <begin position="448"/>
        <end position="474"/>
    </location>
</feature>
<feature type="region of interest" description="Disordered" evidence="4">
    <location>
        <begin position="378"/>
        <end position="400"/>
    </location>
</feature>
<feature type="region of interest" description="Disordered" evidence="4">
    <location>
        <begin position="528"/>
        <end position="580"/>
    </location>
</feature>
<evidence type="ECO:0000256" key="3">
    <source>
        <dbReference type="SAM" id="Coils"/>
    </source>
</evidence>
<evidence type="ECO:0000313" key="7">
    <source>
        <dbReference type="Proteomes" id="UP000777482"/>
    </source>
</evidence>
<feature type="compositionally biased region" description="Low complexity" evidence="4">
    <location>
        <begin position="452"/>
        <end position="471"/>
    </location>
</feature>
<dbReference type="PROSITE" id="PS00463">
    <property type="entry name" value="ZN2_CY6_FUNGAL_1"/>
    <property type="match status" value="1"/>
</dbReference>
<feature type="coiled-coil region" evidence="3">
    <location>
        <begin position="888"/>
        <end position="915"/>
    </location>
</feature>
<protein>
    <submittedName>
        <fullName evidence="6">WD repeat-containing protein 26</fullName>
    </submittedName>
</protein>
<comment type="caution">
    <text evidence="6">The sequence shown here is derived from an EMBL/GenBank/DDBJ whole genome shotgun (WGS) entry which is preliminary data.</text>
</comment>
<dbReference type="OrthoDB" id="5419315at2759"/>
<dbReference type="CDD" id="cd00067">
    <property type="entry name" value="GAL4"/>
    <property type="match status" value="1"/>
</dbReference>
<gene>
    <name evidence="6" type="primary">WDR26_4</name>
    <name evidence="6" type="ORF">C6P46_006993</name>
</gene>
<feature type="compositionally biased region" description="Low complexity" evidence="4">
    <location>
        <begin position="991"/>
        <end position="1023"/>
    </location>
</feature>
<keyword evidence="3" id="KW-0175">Coiled coil</keyword>
<dbReference type="InterPro" id="IPR001138">
    <property type="entry name" value="Zn2Cys6_DnaBD"/>
</dbReference>
<dbReference type="InterPro" id="IPR036864">
    <property type="entry name" value="Zn2-C6_fun-type_DNA-bd_sf"/>
</dbReference>
<feature type="compositionally biased region" description="Low complexity" evidence="4">
    <location>
        <begin position="795"/>
        <end position="820"/>
    </location>
</feature>
<evidence type="ECO:0000256" key="2">
    <source>
        <dbReference type="ARBA" id="ARBA00023242"/>
    </source>
</evidence>
<dbReference type="Proteomes" id="UP000777482">
    <property type="component" value="Unassembled WGS sequence"/>
</dbReference>
<dbReference type="GO" id="GO:0005634">
    <property type="term" value="C:nucleus"/>
    <property type="evidence" value="ECO:0007669"/>
    <property type="project" value="UniProtKB-SubCell"/>
</dbReference>
<evidence type="ECO:0000313" key="6">
    <source>
        <dbReference type="EMBL" id="KAG0656691.1"/>
    </source>
</evidence>
<keyword evidence="2" id="KW-0539">Nucleus</keyword>
<feature type="region of interest" description="Disordered" evidence="4">
    <location>
        <begin position="991"/>
        <end position="1034"/>
    </location>
</feature>
<keyword evidence="7" id="KW-1185">Reference proteome</keyword>
<organism evidence="6 7">
    <name type="scientific">Rhodotorula mucilaginosa</name>
    <name type="common">Yeast</name>
    <name type="synonym">Rhodotorula rubra</name>
    <dbReference type="NCBI Taxonomy" id="5537"/>
    <lineage>
        <taxon>Eukaryota</taxon>
        <taxon>Fungi</taxon>
        <taxon>Dikarya</taxon>
        <taxon>Basidiomycota</taxon>
        <taxon>Pucciniomycotina</taxon>
        <taxon>Microbotryomycetes</taxon>
        <taxon>Sporidiobolales</taxon>
        <taxon>Sporidiobolaceae</taxon>
        <taxon>Rhodotorula</taxon>
    </lineage>
</organism>
<proteinExistence type="predicted"/>
<feature type="region of interest" description="Disordered" evidence="4">
    <location>
        <begin position="790"/>
        <end position="837"/>
    </location>
</feature>